<accession>A0A0L8AM64</accession>
<reference evidence="10" key="1">
    <citation type="submission" date="2014-11" db="EMBL/GenBank/DDBJ databases">
        <title>Genome sequencing of Roseivirga sp. D-25.</title>
        <authorList>
            <person name="Selvaratnam C."/>
            <person name="Thevarajoo S."/>
            <person name="Goh K.M."/>
            <person name="Eee R."/>
            <person name="Chan K.-G."/>
            <person name="Chong C.S."/>
        </authorList>
    </citation>
    <scope>NUCLEOTIDE SEQUENCE [LARGE SCALE GENOMIC DNA]</scope>
    <source>
        <strain evidence="10">D-25</strain>
    </source>
</reference>
<evidence type="ECO:0000256" key="4">
    <source>
        <dbReference type="ARBA" id="ARBA00022692"/>
    </source>
</evidence>
<dbReference type="SUPFAM" id="SSF53448">
    <property type="entry name" value="Nucleotide-diphospho-sugar transferases"/>
    <property type="match status" value="1"/>
</dbReference>
<protein>
    <recommendedName>
        <fullName evidence="8">Glycosyltransferase 2-like domain-containing protein</fullName>
    </recommendedName>
</protein>
<comment type="caution">
    <text evidence="9">The sequence shown here is derived from an EMBL/GenBank/DDBJ whole genome shotgun (WGS) entry which is preliminary data.</text>
</comment>
<evidence type="ECO:0000259" key="8">
    <source>
        <dbReference type="Pfam" id="PF00535"/>
    </source>
</evidence>
<evidence type="ECO:0000256" key="6">
    <source>
        <dbReference type="ARBA" id="ARBA00023136"/>
    </source>
</evidence>
<dbReference type="Pfam" id="PF00535">
    <property type="entry name" value="Glycos_transf_2"/>
    <property type="match status" value="1"/>
</dbReference>
<evidence type="ECO:0000256" key="3">
    <source>
        <dbReference type="ARBA" id="ARBA00022679"/>
    </source>
</evidence>
<evidence type="ECO:0000256" key="1">
    <source>
        <dbReference type="ARBA" id="ARBA00004141"/>
    </source>
</evidence>
<comment type="subcellular location">
    <subcellularLocation>
        <location evidence="1">Membrane</location>
        <topology evidence="1">Multi-pass membrane protein</topology>
    </subcellularLocation>
</comment>
<evidence type="ECO:0000256" key="7">
    <source>
        <dbReference type="SAM" id="Phobius"/>
    </source>
</evidence>
<keyword evidence="2" id="KW-0328">Glycosyltransferase</keyword>
<dbReference type="PANTHER" id="PTHR48090:SF1">
    <property type="entry name" value="PROPHAGE BACTOPRENOL GLUCOSYL TRANSFERASE HOMOLOG"/>
    <property type="match status" value="1"/>
</dbReference>
<feature type="transmembrane region" description="Helical" evidence="7">
    <location>
        <begin position="259"/>
        <end position="284"/>
    </location>
</feature>
<evidence type="ECO:0000256" key="5">
    <source>
        <dbReference type="ARBA" id="ARBA00022989"/>
    </source>
</evidence>
<organism evidence="9 10">
    <name type="scientific">Roseivirga seohaensis subsp. aquiponti</name>
    <dbReference type="NCBI Taxonomy" id="1566026"/>
    <lineage>
        <taxon>Bacteria</taxon>
        <taxon>Pseudomonadati</taxon>
        <taxon>Bacteroidota</taxon>
        <taxon>Cytophagia</taxon>
        <taxon>Cytophagales</taxon>
        <taxon>Roseivirgaceae</taxon>
        <taxon>Roseivirga</taxon>
    </lineage>
</organism>
<keyword evidence="10" id="KW-1185">Reference proteome</keyword>
<evidence type="ECO:0000313" key="9">
    <source>
        <dbReference type="EMBL" id="KOF03265.1"/>
    </source>
</evidence>
<dbReference type="CDD" id="cd04187">
    <property type="entry name" value="DPM1_like_bac"/>
    <property type="match status" value="1"/>
</dbReference>
<feature type="transmembrane region" description="Helical" evidence="7">
    <location>
        <begin position="229"/>
        <end position="253"/>
    </location>
</feature>
<keyword evidence="5 7" id="KW-1133">Transmembrane helix</keyword>
<proteinExistence type="predicted"/>
<dbReference type="AlphaFoldDB" id="A0A0L8AM64"/>
<dbReference type="InterPro" id="IPR050256">
    <property type="entry name" value="Glycosyltransferase_2"/>
</dbReference>
<dbReference type="Proteomes" id="UP000036908">
    <property type="component" value="Unassembled WGS sequence"/>
</dbReference>
<gene>
    <name evidence="9" type="ORF">OB69_08185</name>
</gene>
<dbReference type="OrthoDB" id="9807778at2"/>
<dbReference type="Gene3D" id="3.90.550.10">
    <property type="entry name" value="Spore Coat Polysaccharide Biosynthesis Protein SpsA, Chain A"/>
    <property type="match status" value="1"/>
</dbReference>
<dbReference type="EMBL" id="JSVA01000008">
    <property type="protein sequence ID" value="KOF03265.1"/>
    <property type="molecule type" value="Genomic_DNA"/>
</dbReference>
<dbReference type="InterPro" id="IPR029044">
    <property type="entry name" value="Nucleotide-diphossugar_trans"/>
</dbReference>
<keyword evidence="3" id="KW-0808">Transferase</keyword>
<dbReference type="RefSeq" id="WP_053223212.1">
    <property type="nucleotide sequence ID" value="NZ_JSVA01000008.1"/>
</dbReference>
<feature type="domain" description="Glycosyltransferase 2-like" evidence="8">
    <location>
        <begin position="4"/>
        <end position="136"/>
    </location>
</feature>
<dbReference type="PATRIC" id="fig|1566026.4.peg.3471"/>
<keyword evidence="6 7" id="KW-0472">Membrane</keyword>
<evidence type="ECO:0000313" key="10">
    <source>
        <dbReference type="Proteomes" id="UP000036908"/>
    </source>
</evidence>
<dbReference type="GO" id="GO:0016757">
    <property type="term" value="F:glycosyltransferase activity"/>
    <property type="evidence" value="ECO:0007669"/>
    <property type="project" value="UniProtKB-KW"/>
</dbReference>
<name>A0A0L8AM64_9BACT</name>
<evidence type="ECO:0000256" key="2">
    <source>
        <dbReference type="ARBA" id="ARBA00022676"/>
    </source>
</evidence>
<dbReference type="PANTHER" id="PTHR48090">
    <property type="entry name" value="UNDECAPRENYL-PHOSPHATE 4-DEOXY-4-FORMAMIDO-L-ARABINOSE TRANSFERASE-RELATED"/>
    <property type="match status" value="1"/>
</dbReference>
<dbReference type="InterPro" id="IPR001173">
    <property type="entry name" value="Glyco_trans_2-like"/>
</dbReference>
<sequence length="307" mass="35300">MKLSIISPVYQAEEIVDELILRITQEASKITDDFEILLVEDGSADNSWSKIKNHCKHNSHVVGIKLSRNFGQHYAITAGIQRAKGDYIILMDCDLQDNPKYFSLLIEQAEIGFDIVFTKREKRKHGFFKSVNSNLYNLLFRLFSDRRYDVNAGSLILFTKRIGLEFLKIKDKDRLYLQIFKWLGFRNTTIEVEHEPRYSGKSSYKFLDLLKLGLQGWTSHSDKLLKMSVYIGFFMALFSFVSSLVILVATFIGSFQPGWPSLIVVIFFSTGLILLSIGIAGIYIGKTFDQVKDRPLFIIEEELNYEG</sequence>
<keyword evidence="4 7" id="KW-0812">Transmembrane</keyword>
<dbReference type="GO" id="GO:0005886">
    <property type="term" value="C:plasma membrane"/>
    <property type="evidence" value="ECO:0007669"/>
    <property type="project" value="TreeGrafter"/>
</dbReference>